<gene>
    <name evidence="3" type="ORF">HF203_13765</name>
</gene>
<keyword evidence="4" id="KW-1185">Reference proteome</keyword>
<dbReference type="Proteomes" id="UP000740754">
    <property type="component" value="Unassembled WGS sequence"/>
</dbReference>
<dbReference type="InterPro" id="IPR007212">
    <property type="entry name" value="Zf-like"/>
</dbReference>
<evidence type="ECO:0000259" key="2">
    <source>
        <dbReference type="Pfam" id="PF04071"/>
    </source>
</evidence>
<sequence>MTEPKELTDNPSFKGFTNHDCPFYPCHPGVRRTFNCLFCYCPLIAYDCPGPYRIYTDRHGNRRKDCTACRLPHEGYHPAWSFIQKWLDDPRPWDGQPQRRRTRSER</sequence>
<protein>
    <recommendedName>
        <fullName evidence="2">Cysteine-rich small domain-containing protein</fullName>
    </recommendedName>
</protein>
<evidence type="ECO:0000313" key="3">
    <source>
        <dbReference type="EMBL" id="NKN34288.1"/>
    </source>
</evidence>
<comment type="caution">
    <text evidence="3">The sequence shown here is derived from an EMBL/GenBank/DDBJ whole genome shotgun (WGS) entry which is preliminary data.</text>
</comment>
<feature type="region of interest" description="Disordered" evidence="1">
    <location>
        <begin position="87"/>
        <end position="106"/>
    </location>
</feature>
<evidence type="ECO:0000313" key="4">
    <source>
        <dbReference type="Proteomes" id="UP000740754"/>
    </source>
</evidence>
<organism evidence="3 4">
    <name type="scientific">Marichromatium bheemlicum</name>
    <dbReference type="NCBI Taxonomy" id="365339"/>
    <lineage>
        <taxon>Bacteria</taxon>
        <taxon>Pseudomonadati</taxon>
        <taxon>Pseudomonadota</taxon>
        <taxon>Gammaproteobacteria</taxon>
        <taxon>Chromatiales</taxon>
        <taxon>Chromatiaceae</taxon>
        <taxon>Marichromatium</taxon>
    </lineage>
</organism>
<dbReference type="Pfam" id="PF04071">
    <property type="entry name" value="zf-like"/>
    <property type="match status" value="1"/>
</dbReference>
<feature type="domain" description="Cysteine-rich small" evidence="2">
    <location>
        <begin position="16"/>
        <end position="74"/>
    </location>
</feature>
<evidence type="ECO:0000256" key="1">
    <source>
        <dbReference type="SAM" id="MobiDB-lite"/>
    </source>
</evidence>
<proteinExistence type="predicted"/>
<reference evidence="3 4" key="1">
    <citation type="submission" date="2020-04" db="EMBL/GenBank/DDBJ databases">
        <title>Draft Whole-Genome sequence of Marichromatium bheemlicum DSM 18632, type strain.</title>
        <authorList>
            <person name="Kyndt J.A."/>
            <person name="Meyer T.E."/>
        </authorList>
    </citation>
    <scope>NUCLEOTIDE SEQUENCE [LARGE SCALE GENOMIC DNA]</scope>
    <source>
        <strain evidence="3 4">DSM 18632</strain>
    </source>
</reference>
<name>A0ABX1I9R3_9GAMM</name>
<accession>A0ABX1I9R3</accession>
<dbReference type="RefSeq" id="WP_168670656.1">
    <property type="nucleotide sequence ID" value="NZ_JAAXKX010000024.1"/>
</dbReference>
<dbReference type="EMBL" id="JAAXKX010000024">
    <property type="protein sequence ID" value="NKN34288.1"/>
    <property type="molecule type" value="Genomic_DNA"/>
</dbReference>